<evidence type="ECO:0000256" key="1">
    <source>
        <dbReference type="ARBA" id="ARBA00022679"/>
    </source>
</evidence>
<dbReference type="Pfam" id="PF00097">
    <property type="entry name" value="zf-C3HC4"/>
    <property type="match status" value="1"/>
</dbReference>
<keyword evidence="4 6" id="KW-0862">Zinc</keyword>
<dbReference type="Pfam" id="PF00642">
    <property type="entry name" value="zf-CCCH"/>
    <property type="match status" value="1"/>
</dbReference>
<dbReference type="InterPro" id="IPR045072">
    <property type="entry name" value="MKRN-like"/>
</dbReference>
<gene>
    <name evidence="11" type="ORF">CVT25_005428</name>
</gene>
<feature type="transmembrane region" description="Helical" evidence="8">
    <location>
        <begin position="88"/>
        <end position="112"/>
    </location>
</feature>
<dbReference type="CDD" id="cd16449">
    <property type="entry name" value="RING-HC"/>
    <property type="match status" value="1"/>
</dbReference>
<keyword evidence="8" id="KW-1133">Transmembrane helix</keyword>
<sequence>MTPSSFKPLSTSDSNLRLVRFLSRHDDPLCRGFITRLDHSPIAVKRIAFFKALALNTFILVALSALAATMVSHFLLTSPSTPLKTAMCVTHDFLVASAIIVLVRSTIIPFFLGECRLRIVYGFRSSEVVIRRAPILGKEQNIEHCWHMAARAVNPALLYSNAGAMLSSDYWTLEYTAIFDALDMISKGEFQEDALEFSVWKQRDLTWSVWELWKMHDLMTDQQEVAKFKSFLVQSGKEELLAVWQGIISDDTALDRSPTVRSYQTVVDKFAREGLDYETVWSQPSKAVTTSEIVKESRMQILSSREVTKAASDGGSDRASHSGVGSNYSPLVGALDSQSDQSDAASNHERDNDVDSPHQEIQEPSSPPPPQDSGNLSDEEKSRSQCIFYSQGRCQAGDSCNFLHTSPTSTQEAVVNKQTKPAKEANGQYTKIIYKHFQRGHCRLDDKCKHEHGLPNKGPMATDQPFGSDSPPASETHSPIFNDSQLDTSDTQMNTSVEYTNSPQEKWEDDRSEDEGSQPDGWERERDAEVLDNQPPIQSFREVPLDANDTNTSEDQSGQWKSDSSNFEQSSRNISQGLQTSSDRAREVPQPGNSDKTRKRKGPGSFYGEGWSEEESGSPQWPISSPTNGFLDEHIQPTPVPVYPHVSEVMPHWSQFADPLANPTVPFCKPHAQGQCTQGDSCKFRHSLTPQEYTLLFLDQQPNLWTLQQTSSNDAHKVFEHHTEQYVTRMLSVQQPAIVSQNSKLPPTTSRLECAFYSRGKCLNGKECPFRHTGPPPEAPTMRPEPNGGSYERTYTQKTKVCKYFANGNCIIGSGCKFLHEGNSDNGKELSGPTPSSEPANGQLEDNNKWGSSWDENNANAGDWGVVEDNSWGAPVDHSGWGIDNESSTHPKNENSAIPQNESSALPKLQTCYQFSNHGFCRWDTNCKFSHDVEPTPTVEEKKGDSGWLNNNGDYAPSGSRSESPVLPCPYFLKGHCKDEETCNYRHDLNDCSPDADRQLNHAMDYQNDDRHSHTPDQPTETEEEDDGWNKSWPVEEPTIRTRQFKINTPCKRFGQGYCHHADKCRYLHIDHTEPEAAVNEGPSSIADGPVESTHNISTETSATAVNEGPITKTDTTKEQESPDAEQELDPISFDHPMVNRLLMNCEVIVGEDSTPSQIITASDCNKILLTELPHDVDIQNVRVLCGKYGHINNVTNIDMTRDSSIIQVEFAETSQTVDAVKHLNGHVYNGKRITATLKARMPLTIRDTDHTLVLKVTWPSPSLSAWSHYPTITKAKKEAARLNNITYRGRDIKASFATPPRSQKDSFAIKIDRLPADVTKSDLDELCTDNTSITMNQPSYTEDASDAILSALDESRGLDTFDPLTGNNERTTSIAFAVFKSDSMAKAIMETLNSKPQEYLGKQPLTIRPTYYSRYRILRDQLDALQNELDRLVNKSDKRCTIQIDDHHDTSLVWIRMYAPLEAGPLFHAELKDLVSGTVVQAEDGGDLWDDYFDLPSSAKVLKQLSNAFVHRDLRTKQLKAYGSRSEREEVQKSILKLLSKVRAQRHEIELPRHKLHPLVNGTLAILKTDVGLNKVSLDVFKSSLIVRGTSSDVSKAAAVLDSLHPHATPFSDRESCQICLHTPVDAVTLSCRHRYCTPCLQFALQQAGHAPVQCISQCTTSDGYSKQCSARVPYVVIRDILPASEEREFLLSSFLQHE</sequence>
<feature type="domain" description="C3H1-type" evidence="10">
    <location>
        <begin position="796"/>
        <end position="823"/>
    </location>
</feature>
<evidence type="ECO:0000259" key="9">
    <source>
        <dbReference type="PROSITE" id="PS50102"/>
    </source>
</evidence>
<feature type="zinc finger region" description="C3H1-type" evidence="6">
    <location>
        <begin position="428"/>
        <end position="455"/>
    </location>
</feature>
<feature type="compositionally biased region" description="Polar residues" evidence="7">
    <location>
        <begin position="948"/>
        <end position="963"/>
    </location>
</feature>
<evidence type="ECO:0000256" key="4">
    <source>
        <dbReference type="ARBA" id="ARBA00022833"/>
    </source>
</evidence>
<dbReference type="SUPFAM" id="SSF90229">
    <property type="entry name" value="CCCH zinc finger"/>
    <property type="match status" value="3"/>
</dbReference>
<dbReference type="STRING" id="93625.A0A409VQM4"/>
<dbReference type="GO" id="GO:0008270">
    <property type="term" value="F:zinc ion binding"/>
    <property type="evidence" value="ECO:0007669"/>
    <property type="project" value="UniProtKB-KW"/>
</dbReference>
<dbReference type="PROSITE" id="PS50103">
    <property type="entry name" value="ZF_C3H1"/>
    <property type="match status" value="8"/>
</dbReference>
<evidence type="ECO:0000256" key="8">
    <source>
        <dbReference type="SAM" id="Phobius"/>
    </source>
</evidence>
<keyword evidence="1" id="KW-0808">Transferase</keyword>
<keyword evidence="8" id="KW-0812">Transmembrane</keyword>
<feature type="compositionally biased region" description="Low complexity" evidence="7">
    <location>
        <begin position="336"/>
        <end position="345"/>
    </location>
</feature>
<evidence type="ECO:0000256" key="7">
    <source>
        <dbReference type="SAM" id="MobiDB-lite"/>
    </source>
</evidence>
<feature type="domain" description="C3H1-type" evidence="10">
    <location>
        <begin position="906"/>
        <end position="934"/>
    </location>
</feature>
<dbReference type="Pfam" id="PF14608">
    <property type="entry name" value="zf-CCCH_2"/>
    <property type="match status" value="3"/>
</dbReference>
<keyword evidence="12" id="KW-1185">Reference proteome</keyword>
<feature type="region of interest" description="Disordered" evidence="7">
    <location>
        <begin position="453"/>
        <end position="627"/>
    </location>
</feature>
<feature type="transmembrane region" description="Helical" evidence="8">
    <location>
        <begin position="53"/>
        <end position="76"/>
    </location>
</feature>
<evidence type="ECO:0000259" key="10">
    <source>
        <dbReference type="PROSITE" id="PS50103"/>
    </source>
</evidence>
<dbReference type="InterPro" id="IPR036855">
    <property type="entry name" value="Znf_CCCH_sf"/>
</dbReference>
<keyword evidence="8" id="KW-0472">Membrane</keyword>
<feature type="zinc finger region" description="C3H1-type" evidence="6">
    <location>
        <begin position="906"/>
        <end position="934"/>
    </location>
</feature>
<proteinExistence type="predicted"/>
<organism evidence="11 12">
    <name type="scientific">Psilocybe cyanescens</name>
    <dbReference type="NCBI Taxonomy" id="93625"/>
    <lineage>
        <taxon>Eukaryota</taxon>
        <taxon>Fungi</taxon>
        <taxon>Dikarya</taxon>
        <taxon>Basidiomycota</taxon>
        <taxon>Agaricomycotina</taxon>
        <taxon>Agaricomycetes</taxon>
        <taxon>Agaricomycetidae</taxon>
        <taxon>Agaricales</taxon>
        <taxon>Agaricineae</taxon>
        <taxon>Strophariaceae</taxon>
        <taxon>Psilocybe</taxon>
    </lineage>
</organism>
<feature type="region of interest" description="Disordered" evidence="7">
    <location>
        <begin position="1006"/>
        <end position="1037"/>
    </location>
</feature>
<feature type="compositionally biased region" description="Basic and acidic residues" evidence="7">
    <location>
        <begin position="935"/>
        <end position="945"/>
    </location>
</feature>
<dbReference type="Proteomes" id="UP000283269">
    <property type="component" value="Unassembled WGS sequence"/>
</dbReference>
<feature type="zinc finger region" description="C3H1-type" evidence="6">
    <location>
        <begin position="1050"/>
        <end position="1072"/>
    </location>
</feature>
<evidence type="ECO:0000256" key="5">
    <source>
        <dbReference type="PROSITE-ProRule" id="PRU00176"/>
    </source>
</evidence>
<dbReference type="InParanoid" id="A0A409VQM4"/>
<feature type="region of interest" description="Disordered" evidence="7">
    <location>
        <begin position="825"/>
        <end position="902"/>
    </location>
</feature>
<dbReference type="GO" id="GO:0061630">
    <property type="term" value="F:ubiquitin protein ligase activity"/>
    <property type="evidence" value="ECO:0007669"/>
    <property type="project" value="InterPro"/>
</dbReference>
<feature type="domain" description="C3H1-type" evidence="10">
    <location>
        <begin position="963"/>
        <end position="990"/>
    </location>
</feature>
<feature type="compositionally biased region" description="Polar residues" evidence="7">
    <location>
        <begin position="849"/>
        <end position="860"/>
    </location>
</feature>
<feature type="region of interest" description="Disordered" evidence="7">
    <location>
        <begin position="935"/>
        <end position="963"/>
    </location>
</feature>
<dbReference type="Gene3D" id="3.30.1370.210">
    <property type="match status" value="1"/>
</dbReference>
<feature type="region of interest" description="Disordered" evidence="7">
    <location>
        <begin position="772"/>
        <end position="791"/>
    </location>
</feature>
<dbReference type="InterPro" id="IPR018957">
    <property type="entry name" value="Znf_C3HC4_RING-type"/>
</dbReference>
<dbReference type="InterPro" id="IPR012677">
    <property type="entry name" value="Nucleotide-bd_a/b_plait_sf"/>
</dbReference>
<feature type="domain" description="C3H1-type" evidence="10">
    <location>
        <begin position="428"/>
        <end position="455"/>
    </location>
</feature>
<dbReference type="SUPFAM" id="SSF57850">
    <property type="entry name" value="RING/U-box"/>
    <property type="match status" value="1"/>
</dbReference>
<accession>A0A409VQM4</accession>
<evidence type="ECO:0000313" key="12">
    <source>
        <dbReference type="Proteomes" id="UP000283269"/>
    </source>
</evidence>
<feature type="domain" description="C3H1-type" evidence="10">
    <location>
        <begin position="380"/>
        <end position="407"/>
    </location>
</feature>
<dbReference type="SUPFAM" id="SSF54928">
    <property type="entry name" value="RNA-binding domain, RBD"/>
    <property type="match status" value="1"/>
</dbReference>
<feature type="domain" description="RRM" evidence="9">
    <location>
        <begin position="1166"/>
        <end position="1241"/>
    </location>
</feature>
<feature type="zinc finger region" description="C3H1-type" evidence="6">
    <location>
        <begin position="796"/>
        <end position="823"/>
    </location>
</feature>
<dbReference type="PROSITE" id="PS50102">
    <property type="entry name" value="RRM"/>
    <property type="match status" value="1"/>
</dbReference>
<evidence type="ECO:0000256" key="6">
    <source>
        <dbReference type="PROSITE-ProRule" id="PRU00723"/>
    </source>
</evidence>
<feature type="domain" description="C3H1-type" evidence="10">
    <location>
        <begin position="748"/>
        <end position="775"/>
    </location>
</feature>
<keyword evidence="5" id="KW-0694">RNA-binding</keyword>
<dbReference type="Gene3D" id="3.30.40.10">
    <property type="entry name" value="Zinc/RING finger domain, C3HC4 (zinc finger)"/>
    <property type="match status" value="1"/>
</dbReference>
<dbReference type="PANTHER" id="PTHR11224:SF50">
    <property type="entry name" value="C3H1-TYPE DOMAIN-CONTAINING PROTEIN"/>
    <property type="match status" value="1"/>
</dbReference>
<dbReference type="InterPro" id="IPR000504">
    <property type="entry name" value="RRM_dom"/>
</dbReference>
<feature type="domain" description="C3H1-type" evidence="10">
    <location>
        <begin position="662"/>
        <end position="689"/>
    </location>
</feature>
<dbReference type="Gene3D" id="4.10.1000.10">
    <property type="entry name" value="Zinc finger, CCCH-type"/>
    <property type="match status" value="3"/>
</dbReference>
<evidence type="ECO:0000313" key="11">
    <source>
        <dbReference type="EMBL" id="PPQ68585.1"/>
    </source>
</evidence>
<dbReference type="GO" id="GO:0000209">
    <property type="term" value="P:protein polyubiquitination"/>
    <property type="evidence" value="ECO:0007669"/>
    <property type="project" value="InterPro"/>
</dbReference>
<dbReference type="CDD" id="cd00590">
    <property type="entry name" value="RRM_SF"/>
    <property type="match status" value="1"/>
</dbReference>
<dbReference type="Gene3D" id="3.30.70.330">
    <property type="match status" value="1"/>
</dbReference>
<dbReference type="SMART" id="SM00356">
    <property type="entry name" value="ZnF_C3H1"/>
    <property type="match status" value="8"/>
</dbReference>
<dbReference type="InterPro" id="IPR013083">
    <property type="entry name" value="Znf_RING/FYVE/PHD"/>
</dbReference>
<name>A0A409VQM4_PSICY</name>
<dbReference type="GO" id="GO:0003723">
    <property type="term" value="F:RNA binding"/>
    <property type="evidence" value="ECO:0007669"/>
    <property type="project" value="UniProtKB-UniRule"/>
</dbReference>
<dbReference type="PROSITE" id="PS00518">
    <property type="entry name" value="ZF_RING_1"/>
    <property type="match status" value="1"/>
</dbReference>
<reference evidence="11 12" key="1">
    <citation type="journal article" date="2018" name="Evol. Lett.">
        <title>Horizontal gene cluster transfer increased hallucinogenic mushroom diversity.</title>
        <authorList>
            <person name="Reynolds H.T."/>
            <person name="Vijayakumar V."/>
            <person name="Gluck-Thaler E."/>
            <person name="Korotkin H.B."/>
            <person name="Matheny P.B."/>
            <person name="Slot J.C."/>
        </authorList>
    </citation>
    <scope>NUCLEOTIDE SEQUENCE [LARGE SCALE GENOMIC DNA]</scope>
    <source>
        <strain evidence="11 12">2631</strain>
    </source>
</reference>
<evidence type="ECO:0000256" key="3">
    <source>
        <dbReference type="ARBA" id="ARBA00022771"/>
    </source>
</evidence>
<dbReference type="EMBL" id="NHYD01003954">
    <property type="protein sequence ID" value="PPQ68585.1"/>
    <property type="molecule type" value="Genomic_DNA"/>
</dbReference>
<dbReference type="InterPro" id="IPR017907">
    <property type="entry name" value="Znf_RING_CS"/>
</dbReference>
<dbReference type="InterPro" id="IPR000571">
    <property type="entry name" value="Znf_CCCH"/>
</dbReference>
<comment type="caution">
    <text evidence="11">The sequence shown here is derived from an EMBL/GenBank/DDBJ whole genome shotgun (WGS) entry which is preliminary data.</text>
</comment>
<dbReference type="OrthoDB" id="2129491at2759"/>
<protein>
    <submittedName>
        <fullName evidence="11">Uncharacterized protein</fullName>
    </submittedName>
</protein>
<dbReference type="Pfam" id="PF00076">
    <property type="entry name" value="RRM_1"/>
    <property type="match status" value="1"/>
</dbReference>
<feature type="zinc finger region" description="C3H1-type" evidence="6">
    <location>
        <begin position="662"/>
        <end position="689"/>
    </location>
</feature>
<feature type="domain" description="C3H1-type" evidence="10">
    <location>
        <begin position="1050"/>
        <end position="1072"/>
    </location>
</feature>
<feature type="zinc finger region" description="C3H1-type" evidence="6">
    <location>
        <begin position="748"/>
        <end position="775"/>
    </location>
</feature>
<feature type="zinc finger region" description="C3H1-type" evidence="6">
    <location>
        <begin position="963"/>
        <end position="990"/>
    </location>
</feature>
<dbReference type="PANTHER" id="PTHR11224">
    <property type="entry name" value="MAKORIN-RELATED"/>
    <property type="match status" value="1"/>
</dbReference>
<keyword evidence="3 6" id="KW-0863">Zinc-finger</keyword>
<feature type="compositionally biased region" description="Basic and acidic residues" evidence="7">
    <location>
        <begin position="346"/>
        <end position="361"/>
    </location>
</feature>
<evidence type="ECO:0000256" key="2">
    <source>
        <dbReference type="ARBA" id="ARBA00022723"/>
    </source>
</evidence>
<feature type="zinc finger region" description="C3H1-type" evidence="6">
    <location>
        <begin position="380"/>
        <end position="407"/>
    </location>
</feature>
<feature type="region of interest" description="Disordered" evidence="7">
    <location>
        <begin position="1102"/>
        <end position="1127"/>
    </location>
</feature>
<feature type="region of interest" description="Disordered" evidence="7">
    <location>
        <begin position="304"/>
        <end position="382"/>
    </location>
</feature>
<keyword evidence="2 6" id="KW-0479">Metal-binding</keyword>
<dbReference type="InterPro" id="IPR035979">
    <property type="entry name" value="RBD_domain_sf"/>
</dbReference>
<feature type="compositionally biased region" description="Polar residues" evidence="7">
    <location>
        <begin position="548"/>
        <end position="582"/>
    </location>
</feature>
<feature type="compositionally biased region" description="Polar residues" evidence="7">
    <location>
        <begin position="465"/>
        <end position="504"/>
    </location>
</feature>